<organism evidence="1 2">
    <name type="scientific">Leucothrix arctica</name>
    <dbReference type="NCBI Taxonomy" id="1481894"/>
    <lineage>
        <taxon>Bacteria</taxon>
        <taxon>Pseudomonadati</taxon>
        <taxon>Pseudomonadota</taxon>
        <taxon>Gammaproteobacteria</taxon>
        <taxon>Thiotrichales</taxon>
        <taxon>Thiotrichaceae</taxon>
        <taxon>Leucothrix</taxon>
    </lineage>
</organism>
<keyword evidence="2" id="KW-1185">Reference proteome</keyword>
<proteinExistence type="predicted"/>
<name>A0A317CPM8_9GAMM</name>
<reference evidence="1 2" key="1">
    <citation type="submission" date="2018-05" db="EMBL/GenBank/DDBJ databases">
        <title>Leucothrix arctica sp. nov., isolated from Arctic seawater.</title>
        <authorList>
            <person name="Choi A."/>
            <person name="Baek K."/>
        </authorList>
    </citation>
    <scope>NUCLEOTIDE SEQUENCE [LARGE SCALE GENOMIC DNA]</scope>
    <source>
        <strain evidence="1 2">IMCC9719</strain>
    </source>
</reference>
<evidence type="ECO:0000313" key="2">
    <source>
        <dbReference type="Proteomes" id="UP000245506"/>
    </source>
</evidence>
<evidence type="ECO:0000313" key="1">
    <source>
        <dbReference type="EMBL" id="PWQ98330.1"/>
    </source>
</evidence>
<sequence>MSDEVVDIFTIITDPAMAFALKDMSNRKMSKCRIMVCIVLNNNQAVNKLPTKILTLYPSHVGRYDYVFSPHFSHN</sequence>
<gene>
    <name evidence="1" type="ORF">DKT75_04150</name>
</gene>
<protein>
    <submittedName>
        <fullName evidence="1">Uncharacterized protein</fullName>
    </submittedName>
</protein>
<accession>A0A317CPM8</accession>
<dbReference type="Proteomes" id="UP000245506">
    <property type="component" value="Unassembled WGS sequence"/>
</dbReference>
<dbReference type="EMBL" id="QGKL01000012">
    <property type="protein sequence ID" value="PWQ98330.1"/>
    <property type="molecule type" value="Genomic_DNA"/>
</dbReference>
<dbReference type="AlphaFoldDB" id="A0A317CPM8"/>
<comment type="caution">
    <text evidence="1">The sequence shown here is derived from an EMBL/GenBank/DDBJ whole genome shotgun (WGS) entry which is preliminary data.</text>
</comment>